<feature type="chain" id="PRO_5035445762" description="Gamma-interferon-inducible lysosomal thiol reductase" evidence="6">
    <location>
        <begin position="20"/>
        <end position="186"/>
    </location>
</feature>
<feature type="signal peptide" evidence="6">
    <location>
        <begin position="1"/>
        <end position="19"/>
    </location>
</feature>
<dbReference type="OrthoDB" id="958254at2759"/>
<reference evidence="7" key="1">
    <citation type="journal article" date="2017" name="Gigascience">
        <title>The genome draft of coconut (Cocos nucifera).</title>
        <authorList>
            <person name="Xiao Y."/>
            <person name="Xu P."/>
            <person name="Fan H."/>
            <person name="Baudouin L."/>
            <person name="Xia W."/>
            <person name="Bocs S."/>
            <person name="Xu J."/>
            <person name="Li Q."/>
            <person name="Guo A."/>
            <person name="Zhou L."/>
            <person name="Li J."/>
            <person name="Wu Y."/>
            <person name="Ma Z."/>
            <person name="Armero A."/>
            <person name="Issali A.E."/>
            <person name="Liu N."/>
            <person name="Peng M."/>
            <person name="Yang Y."/>
        </authorList>
    </citation>
    <scope>NUCLEOTIDE SEQUENCE</scope>
    <source>
        <tissue evidence="7">Spear leaf of Hainan Tall coconut</tissue>
    </source>
</reference>
<dbReference type="Proteomes" id="UP000797356">
    <property type="component" value="Chromosome 16"/>
</dbReference>
<dbReference type="PANTHER" id="PTHR13234:SF8">
    <property type="entry name" value="GAMMA-INTERFERON-INDUCIBLE LYSOSOMAL THIOL REDUCTASE"/>
    <property type="match status" value="1"/>
</dbReference>
<name>A0A8K0NEE8_COCNU</name>
<dbReference type="EMBL" id="CM017887">
    <property type="protein sequence ID" value="KAG1371527.1"/>
    <property type="molecule type" value="Genomic_DNA"/>
</dbReference>
<dbReference type="InterPro" id="IPR004911">
    <property type="entry name" value="Interferon-induced_GILT"/>
</dbReference>
<dbReference type="PANTHER" id="PTHR13234">
    <property type="entry name" value="GAMMA-INTERFERON INDUCIBLE LYSOSOMAL THIOL REDUCTASE GILT"/>
    <property type="match status" value="1"/>
</dbReference>
<evidence type="ECO:0000256" key="5">
    <source>
        <dbReference type="ARBA" id="ARBA00023180"/>
    </source>
</evidence>
<evidence type="ECO:0000313" key="7">
    <source>
        <dbReference type="EMBL" id="KAG1371527.1"/>
    </source>
</evidence>
<dbReference type="PROSITE" id="PS51257">
    <property type="entry name" value="PROKAR_LIPOPROTEIN"/>
    <property type="match status" value="1"/>
</dbReference>
<keyword evidence="8" id="KW-1185">Reference proteome</keyword>
<evidence type="ECO:0008006" key="9">
    <source>
        <dbReference type="Google" id="ProtNLM"/>
    </source>
</evidence>
<gene>
    <name evidence="7" type="ORF">COCNU_16G006210</name>
</gene>
<organism evidence="7 8">
    <name type="scientific">Cocos nucifera</name>
    <name type="common">Coconut palm</name>
    <dbReference type="NCBI Taxonomy" id="13894"/>
    <lineage>
        <taxon>Eukaryota</taxon>
        <taxon>Viridiplantae</taxon>
        <taxon>Streptophyta</taxon>
        <taxon>Embryophyta</taxon>
        <taxon>Tracheophyta</taxon>
        <taxon>Spermatophyta</taxon>
        <taxon>Magnoliopsida</taxon>
        <taxon>Liliopsida</taxon>
        <taxon>Arecaceae</taxon>
        <taxon>Arecoideae</taxon>
        <taxon>Cocoseae</taxon>
        <taxon>Attaleinae</taxon>
        <taxon>Cocos</taxon>
    </lineage>
</organism>
<dbReference type="GO" id="GO:0005576">
    <property type="term" value="C:extracellular region"/>
    <property type="evidence" value="ECO:0007669"/>
    <property type="project" value="UniProtKB-SubCell"/>
</dbReference>
<evidence type="ECO:0000313" key="8">
    <source>
        <dbReference type="Proteomes" id="UP000797356"/>
    </source>
</evidence>
<evidence type="ECO:0000256" key="3">
    <source>
        <dbReference type="ARBA" id="ARBA00022525"/>
    </source>
</evidence>
<accession>A0A8K0NEE8</accession>
<protein>
    <recommendedName>
        <fullName evidence="9">Gamma-interferon-inducible lysosomal thiol reductase</fullName>
    </recommendedName>
</protein>
<keyword evidence="4 6" id="KW-0732">Signal</keyword>
<comment type="subcellular location">
    <subcellularLocation>
        <location evidence="1">Secreted</location>
    </subcellularLocation>
</comment>
<comment type="caution">
    <text evidence="7">The sequence shown here is derived from an EMBL/GenBank/DDBJ whole genome shotgun (WGS) entry which is preliminary data.</text>
</comment>
<keyword evidence="5" id="KW-0325">Glycoprotein</keyword>
<evidence type="ECO:0000256" key="2">
    <source>
        <dbReference type="ARBA" id="ARBA00005679"/>
    </source>
</evidence>
<evidence type="ECO:0000256" key="6">
    <source>
        <dbReference type="SAM" id="SignalP"/>
    </source>
</evidence>
<comment type="similarity">
    <text evidence="2">Belongs to the GILT family.</text>
</comment>
<reference evidence="7" key="2">
    <citation type="submission" date="2019-07" db="EMBL/GenBank/DDBJ databases">
        <authorList>
            <person name="Yang Y."/>
            <person name="Bocs S."/>
            <person name="Baudouin L."/>
        </authorList>
    </citation>
    <scope>NUCLEOTIDE SEQUENCE</scope>
    <source>
        <tissue evidence="7">Spear leaf of Hainan Tall coconut</tissue>
    </source>
</reference>
<evidence type="ECO:0000256" key="4">
    <source>
        <dbReference type="ARBA" id="ARBA00022729"/>
    </source>
</evidence>
<keyword evidence="3" id="KW-0964">Secreted</keyword>
<dbReference type="AlphaFoldDB" id="A0A8K0NEE8"/>
<evidence type="ECO:0000256" key="1">
    <source>
        <dbReference type="ARBA" id="ARBA00004613"/>
    </source>
</evidence>
<proteinExistence type="inferred from homology"/>
<sequence>MASGRLLLVFFLFSSSCFASSPVSARKVQLALYYETVCPYCSNFIVNYLAKIFENGLIDIIELDIIELDLIPYGNAKHGPNECVLNTVEACAISAWPDVSEHFSFIYYVESLVMEHNSIRHQPDSAPTGLALEEGSSVPMVSLFLKKCSVDPMDLLQGSSPSSPSIPRNTSKEDDYPEIYRFYYQI</sequence>
<dbReference type="Pfam" id="PF03227">
    <property type="entry name" value="GILT"/>
    <property type="match status" value="1"/>
</dbReference>
<dbReference type="GO" id="GO:0016671">
    <property type="term" value="F:oxidoreductase activity, acting on a sulfur group of donors, disulfide as acceptor"/>
    <property type="evidence" value="ECO:0007669"/>
    <property type="project" value="InterPro"/>
</dbReference>